<accession>A0A5B7J649</accession>
<gene>
    <name evidence="1" type="ORF">E2C01_084939</name>
</gene>
<organism evidence="1 2">
    <name type="scientific">Portunus trituberculatus</name>
    <name type="common">Swimming crab</name>
    <name type="synonym">Neptunus trituberculatus</name>
    <dbReference type="NCBI Taxonomy" id="210409"/>
    <lineage>
        <taxon>Eukaryota</taxon>
        <taxon>Metazoa</taxon>
        <taxon>Ecdysozoa</taxon>
        <taxon>Arthropoda</taxon>
        <taxon>Crustacea</taxon>
        <taxon>Multicrustacea</taxon>
        <taxon>Malacostraca</taxon>
        <taxon>Eumalacostraca</taxon>
        <taxon>Eucarida</taxon>
        <taxon>Decapoda</taxon>
        <taxon>Pleocyemata</taxon>
        <taxon>Brachyura</taxon>
        <taxon>Eubrachyura</taxon>
        <taxon>Portunoidea</taxon>
        <taxon>Portunidae</taxon>
        <taxon>Portuninae</taxon>
        <taxon>Portunus</taxon>
    </lineage>
</organism>
<dbReference type="Proteomes" id="UP000324222">
    <property type="component" value="Unassembled WGS sequence"/>
</dbReference>
<comment type="caution">
    <text evidence="1">The sequence shown here is derived from an EMBL/GenBank/DDBJ whole genome shotgun (WGS) entry which is preliminary data.</text>
</comment>
<keyword evidence="2" id="KW-1185">Reference proteome</keyword>
<evidence type="ECO:0000313" key="1">
    <source>
        <dbReference type="EMBL" id="MPC89973.1"/>
    </source>
</evidence>
<name>A0A5B7J649_PORTR</name>
<dbReference type="AlphaFoldDB" id="A0A5B7J649"/>
<reference evidence="1 2" key="1">
    <citation type="submission" date="2019-05" db="EMBL/GenBank/DDBJ databases">
        <title>Another draft genome of Portunus trituberculatus and its Hox gene families provides insights of decapod evolution.</title>
        <authorList>
            <person name="Jeong J.-H."/>
            <person name="Song I."/>
            <person name="Kim S."/>
            <person name="Choi T."/>
            <person name="Kim D."/>
            <person name="Ryu S."/>
            <person name="Kim W."/>
        </authorList>
    </citation>
    <scope>NUCLEOTIDE SEQUENCE [LARGE SCALE GENOMIC DNA]</scope>
    <source>
        <tissue evidence="1">Muscle</tissue>
    </source>
</reference>
<sequence>MFSQFLNFNLDTYYNFLDRGSFMAFTTSIKDSSKARPADTDTPMIISRLKAYLKSICEKRCSTFEH</sequence>
<evidence type="ECO:0000313" key="2">
    <source>
        <dbReference type="Proteomes" id="UP000324222"/>
    </source>
</evidence>
<protein>
    <submittedName>
        <fullName evidence="1">Uncharacterized protein</fullName>
    </submittedName>
</protein>
<dbReference type="EMBL" id="VSRR010082822">
    <property type="protein sequence ID" value="MPC89973.1"/>
    <property type="molecule type" value="Genomic_DNA"/>
</dbReference>
<proteinExistence type="predicted"/>